<organism evidence="1 2">
    <name type="scientific">Gnathostoma spinigerum</name>
    <dbReference type="NCBI Taxonomy" id="75299"/>
    <lineage>
        <taxon>Eukaryota</taxon>
        <taxon>Metazoa</taxon>
        <taxon>Ecdysozoa</taxon>
        <taxon>Nematoda</taxon>
        <taxon>Chromadorea</taxon>
        <taxon>Rhabditida</taxon>
        <taxon>Spirurina</taxon>
        <taxon>Gnathostomatomorpha</taxon>
        <taxon>Gnathostomatoidea</taxon>
        <taxon>Gnathostomatidae</taxon>
        <taxon>Gnathostoma</taxon>
    </lineage>
</organism>
<protein>
    <submittedName>
        <fullName evidence="1">Uncharacterized protein</fullName>
    </submittedName>
</protein>
<dbReference type="AlphaFoldDB" id="A0ABD6EK16"/>
<comment type="caution">
    <text evidence="1">The sequence shown here is derived from an EMBL/GenBank/DDBJ whole genome shotgun (WGS) entry which is preliminary data.</text>
</comment>
<dbReference type="EMBL" id="JBGFUD010002597">
    <property type="protein sequence ID" value="MFH4977771.1"/>
    <property type="molecule type" value="Genomic_DNA"/>
</dbReference>
<keyword evidence="2" id="KW-1185">Reference proteome</keyword>
<name>A0ABD6EK16_9BILA</name>
<accession>A0ABD6EK16</accession>
<sequence>MWPGGRKPWLHRWIPELGRYQRTDSGMEVGSLHNATRSFQVACNIYPPVVCAPRVRVKPLDEAVPFRKYSLVVGYLVCTSPFVEESVTQGPSFPIFLLRSVSDVG</sequence>
<evidence type="ECO:0000313" key="1">
    <source>
        <dbReference type="EMBL" id="MFH4977771.1"/>
    </source>
</evidence>
<evidence type="ECO:0000313" key="2">
    <source>
        <dbReference type="Proteomes" id="UP001608902"/>
    </source>
</evidence>
<dbReference type="Proteomes" id="UP001608902">
    <property type="component" value="Unassembled WGS sequence"/>
</dbReference>
<reference evidence="1 2" key="1">
    <citation type="submission" date="2024-08" db="EMBL/GenBank/DDBJ databases">
        <title>Gnathostoma spinigerum genome.</title>
        <authorList>
            <person name="Gonzalez-Bertolin B."/>
            <person name="Monzon S."/>
            <person name="Zaballos A."/>
            <person name="Jimenez P."/>
            <person name="Dekumyoy P."/>
            <person name="Varona S."/>
            <person name="Cuesta I."/>
            <person name="Sumanam S."/>
            <person name="Adisakwattana P."/>
            <person name="Gasser R.B."/>
            <person name="Hernandez-Gonzalez A."/>
            <person name="Young N.D."/>
            <person name="Perteguer M.J."/>
        </authorList>
    </citation>
    <scope>NUCLEOTIDE SEQUENCE [LARGE SCALE GENOMIC DNA]</scope>
    <source>
        <strain evidence="1">AL3</strain>
        <tissue evidence="1">Liver</tissue>
    </source>
</reference>
<proteinExistence type="predicted"/>
<gene>
    <name evidence="1" type="ORF">AB6A40_004480</name>
</gene>